<dbReference type="Pfam" id="PF02518">
    <property type="entry name" value="HATPase_c"/>
    <property type="match status" value="1"/>
</dbReference>
<evidence type="ECO:0000256" key="8">
    <source>
        <dbReference type="ARBA" id="ARBA00022989"/>
    </source>
</evidence>
<dbReference type="InterPro" id="IPR003661">
    <property type="entry name" value="HisK_dim/P_dom"/>
</dbReference>
<dbReference type="GO" id="GO:0000155">
    <property type="term" value="F:phosphorelay sensor kinase activity"/>
    <property type="evidence" value="ECO:0007669"/>
    <property type="project" value="InterPro"/>
</dbReference>
<comment type="caution">
    <text evidence="13">The sequence shown here is derived from an EMBL/GenBank/DDBJ whole genome shotgun (WGS) entry which is preliminary data.</text>
</comment>
<dbReference type="GO" id="GO:0005886">
    <property type="term" value="C:plasma membrane"/>
    <property type="evidence" value="ECO:0007669"/>
    <property type="project" value="UniProtKB-SubCell"/>
</dbReference>
<dbReference type="InterPro" id="IPR003594">
    <property type="entry name" value="HATPase_dom"/>
</dbReference>
<dbReference type="CDD" id="cd00082">
    <property type="entry name" value="HisKA"/>
    <property type="match status" value="1"/>
</dbReference>
<feature type="domain" description="HAMP" evidence="12">
    <location>
        <begin position="337"/>
        <end position="389"/>
    </location>
</feature>
<dbReference type="Gene3D" id="3.30.565.10">
    <property type="entry name" value="Histidine kinase-like ATPase, C-terminal domain"/>
    <property type="match status" value="1"/>
</dbReference>
<dbReference type="AlphaFoldDB" id="A0A031FWD5"/>
<dbReference type="Pfam" id="PF00512">
    <property type="entry name" value="HisKA"/>
    <property type="match status" value="1"/>
</dbReference>
<evidence type="ECO:0000256" key="3">
    <source>
        <dbReference type="ARBA" id="ARBA00012438"/>
    </source>
</evidence>
<keyword evidence="10" id="KW-0472">Membrane</keyword>
<dbReference type="SUPFAM" id="SSF47384">
    <property type="entry name" value="Homodimeric domain of signal transducing histidine kinase"/>
    <property type="match status" value="1"/>
</dbReference>
<dbReference type="PROSITE" id="PS50109">
    <property type="entry name" value="HIS_KIN"/>
    <property type="match status" value="1"/>
</dbReference>
<evidence type="ECO:0000256" key="6">
    <source>
        <dbReference type="ARBA" id="ARBA00022692"/>
    </source>
</evidence>
<dbReference type="EC" id="2.7.13.3" evidence="3"/>
<accession>A0A031FWD5</accession>
<keyword evidence="13" id="KW-0067">ATP-binding</keyword>
<evidence type="ECO:0000256" key="1">
    <source>
        <dbReference type="ARBA" id="ARBA00000085"/>
    </source>
</evidence>
<evidence type="ECO:0000259" key="12">
    <source>
        <dbReference type="PROSITE" id="PS50885"/>
    </source>
</evidence>
<dbReference type="SMART" id="SM00388">
    <property type="entry name" value="HisKA"/>
    <property type="match status" value="1"/>
</dbReference>
<keyword evidence="7" id="KW-0418">Kinase</keyword>
<dbReference type="PANTHER" id="PTHR43711:SF1">
    <property type="entry name" value="HISTIDINE KINASE 1"/>
    <property type="match status" value="1"/>
</dbReference>
<keyword evidence="13" id="KW-0547">Nucleotide-binding</keyword>
<comment type="catalytic activity">
    <reaction evidence="1">
        <text>ATP + protein L-histidine = ADP + protein N-phospho-L-histidine.</text>
        <dbReference type="EC" id="2.7.13.3"/>
    </reaction>
</comment>
<evidence type="ECO:0000256" key="5">
    <source>
        <dbReference type="ARBA" id="ARBA00022679"/>
    </source>
</evidence>
<dbReference type="eggNOG" id="COG5002">
    <property type="taxonomic scope" value="Bacteria"/>
</dbReference>
<dbReference type="InterPro" id="IPR005467">
    <property type="entry name" value="His_kinase_dom"/>
</dbReference>
<dbReference type="GO" id="GO:0005524">
    <property type="term" value="F:ATP binding"/>
    <property type="evidence" value="ECO:0007669"/>
    <property type="project" value="UniProtKB-KW"/>
</dbReference>
<dbReference type="Gene3D" id="1.10.287.130">
    <property type="match status" value="1"/>
</dbReference>
<organism evidence="13 14">
    <name type="scientific">Microbacterium oleivorans</name>
    <dbReference type="NCBI Taxonomy" id="273677"/>
    <lineage>
        <taxon>Bacteria</taxon>
        <taxon>Bacillati</taxon>
        <taxon>Actinomycetota</taxon>
        <taxon>Actinomycetes</taxon>
        <taxon>Micrococcales</taxon>
        <taxon>Microbacteriaceae</taxon>
        <taxon>Microbacterium</taxon>
    </lineage>
</organism>
<keyword evidence="5" id="KW-0808">Transferase</keyword>
<evidence type="ECO:0000256" key="10">
    <source>
        <dbReference type="SAM" id="Phobius"/>
    </source>
</evidence>
<dbReference type="PATRIC" id="fig|273677.3.peg.651"/>
<reference evidence="13 14" key="1">
    <citation type="submission" date="2014-03" db="EMBL/GenBank/DDBJ databases">
        <title>Draft Genome Sequences of 13 Willow Endophytes.</title>
        <authorList>
            <person name="Gan H.Y."/>
            <person name="Gan H.M."/>
            <person name="Savka M.A."/>
            <person name="Hudson A.O."/>
        </authorList>
    </citation>
    <scope>NUCLEOTIDE SEQUENCE [LARGE SCALE GENOMIC DNA]</scope>
    <source>
        <strain evidence="13 14">RIT293</strain>
    </source>
</reference>
<dbReference type="PANTHER" id="PTHR43711">
    <property type="entry name" value="TWO-COMPONENT HISTIDINE KINASE"/>
    <property type="match status" value="1"/>
</dbReference>
<dbReference type="PROSITE" id="PS50885">
    <property type="entry name" value="HAMP"/>
    <property type="match status" value="1"/>
</dbReference>
<evidence type="ECO:0000256" key="4">
    <source>
        <dbReference type="ARBA" id="ARBA00022553"/>
    </source>
</evidence>
<evidence type="ECO:0000256" key="2">
    <source>
        <dbReference type="ARBA" id="ARBA00004236"/>
    </source>
</evidence>
<dbReference type="InterPro" id="IPR004358">
    <property type="entry name" value="Sig_transdc_His_kin-like_C"/>
</dbReference>
<dbReference type="SUPFAM" id="SSF55874">
    <property type="entry name" value="ATPase domain of HSP90 chaperone/DNA topoisomerase II/histidine kinase"/>
    <property type="match status" value="1"/>
</dbReference>
<protein>
    <recommendedName>
        <fullName evidence="3">histidine kinase</fullName>
        <ecNumber evidence="3">2.7.13.3</ecNumber>
    </recommendedName>
</protein>
<keyword evidence="6 10" id="KW-0812">Transmembrane</keyword>
<evidence type="ECO:0000256" key="7">
    <source>
        <dbReference type="ARBA" id="ARBA00022777"/>
    </source>
</evidence>
<dbReference type="CDD" id="cd00075">
    <property type="entry name" value="HATPase"/>
    <property type="match status" value="1"/>
</dbReference>
<name>A0A031FWD5_9MICO</name>
<evidence type="ECO:0000313" key="13">
    <source>
        <dbReference type="EMBL" id="EZP29149.1"/>
    </source>
</evidence>
<dbReference type="Proteomes" id="UP000024001">
    <property type="component" value="Unassembled WGS sequence"/>
</dbReference>
<gene>
    <name evidence="13" type="ORF">BW34_00666</name>
</gene>
<dbReference type="InterPro" id="IPR036890">
    <property type="entry name" value="HATPase_C_sf"/>
</dbReference>
<dbReference type="SMART" id="SM00387">
    <property type="entry name" value="HATPase_c"/>
    <property type="match status" value="1"/>
</dbReference>
<evidence type="ECO:0000313" key="14">
    <source>
        <dbReference type="Proteomes" id="UP000024001"/>
    </source>
</evidence>
<sequence>MSGAADAGAAGESIADGMSVRSDEQATRRRPPRLLLRYLAAGLLLVIASVGSTLWLAQTAEYRFDQQSSDAALARNEQILDELTLWAGRHPTWDGVGPELLELAHDTGRRIALVGGDGKLIADSAPTLPRPEESTSTFDPLEEYAEPGTLQLRLHRGIVGPFGLSDAQQAALTARAADVRACLGESVIGSTVWATGRPVVWAADDAPDCGRTRLDTPLPSEQSALDDLRDLTNRCLLDAGAPAIDRIALDLSSTSARTELAFRTDPAATDATAECLLRAQADQASAFTAPTVQIVLTDLRGNLRGPFDASPGTIARLAIVVVVLLALLAAAAAIILAPTLRSARKLEAAADRFAAGERAGRSGVGAKEDLAHVGAAFDRMSAEIAGHETARRRLLGDVAHELRSPLTNIRGWVEAADDGLGMSDAELRRLVLTEAGRMETITRDLQLLALAETGDLAVDFAPVDAAEVVRSVVAAHLARAAAADVALVAEVDGPLLMRTDAARLGQILSNLVGNALRHTAAGGSVRVGAGATGGTVRFEVIDDGEGIAADDVPFVFDRLWRGDPARTRSGESSGLGLSIVQGLSQALGGSVEVTSEVGAGSRFTVFLPGSPD</sequence>
<keyword evidence="4" id="KW-0597">Phosphoprotein</keyword>
<dbReference type="PRINTS" id="PR00344">
    <property type="entry name" value="BCTRLSENSOR"/>
</dbReference>
<evidence type="ECO:0000259" key="11">
    <source>
        <dbReference type="PROSITE" id="PS50109"/>
    </source>
</evidence>
<dbReference type="InterPro" id="IPR036097">
    <property type="entry name" value="HisK_dim/P_sf"/>
</dbReference>
<dbReference type="InterPro" id="IPR003660">
    <property type="entry name" value="HAMP_dom"/>
</dbReference>
<feature type="domain" description="Histidine kinase" evidence="11">
    <location>
        <begin position="397"/>
        <end position="611"/>
    </location>
</feature>
<feature type="transmembrane region" description="Helical" evidence="10">
    <location>
        <begin position="314"/>
        <end position="337"/>
    </location>
</feature>
<comment type="subcellular location">
    <subcellularLocation>
        <location evidence="2">Cell membrane</location>
    </subcellularLocation>
</comment>
<proteinExistence type="predicted"/>
<dbReference type="EMBL" id="JFYO01000002">
    <property type="protein sequence ID" value="EZP29149.1"/>
    <property type="molecule type" value="Genomic_DNA"/>
</dbReference>
<feature type="transmembrane region" description="Helical" evidence="10">
    <location>
        <begin position="35"/>
        <end position="57"/>
    </location>
</feature>
<dbReference type="InterPro" id="IPR050736">
    <property type="entry name" value="Sensor_HK_Regulatory"/>
</dbReference>
<evidence type="ECO:0000256" key="9">
    <source>
        <dbReference type="ARBA" id="ARBA00023012"/>
    </source>
</evidence>
<keyword evidence="9" id="KW-0902">Two-component regulatory system</keyword>
<keyword evidence="8 10" id="KW-1133">Transmembrane helix</keyword>
<keyword evidence="14" id="KW-1185">Reference proteome</keyword>